<gene>
    <name evidence="1" type="ORF">NLU13_5253</name>
</gene>
<dbReference type="EMBL" id="JAPDFR010000004">
    <property type="protein sequence ID" value="KAK0386940.1"/>
    <property type="molecule type" value="Genomic_DNA"/>
</dbReference>
<protein>
    <submittedName>
        <fullName evidence="1">Uncharacterized protein</fullName>
    </submittedName>
</protein>
<evidence type="ECO:0000313" key="2">
    <source>
        <dbReference type="Proteomes" id="UP001175261"/>
    </source>
</evidence>
<proteinExistence type="predicted"/>
<accession>A0AA39GGJ3</accession>
<evidence type="ECO:0000313" key="1">
    <source>
        <dbReference type="EMBL" id="KAK0386940.1"/>
    </source>
</evidence>
<sequence>MLNLLPDLPVLEVIVDNDLRFHVVLPDHINVQAIRLRVPGRIANSWAIVDDSPHSVLRPGVFLFSPCLESGQEEFITTSGVLVQDQAGNRFMTVAAHGIGPHAKLYQKLPLESRRLIGEAHIKLTCADISLVRLEDGVDFKNELFTQLEHNHIQFDKLFGETPSDIIDIHKPVYLSSPVTGATDGVVIHRSWRPYLTPPVLSQEPRIQCVVYDWIWTGQNHDSQAMVSDIVCGAPVWDAQGSVLGFLRYSIQEGPWSGFSAAVRADHLVEAGYTLAM</sequence>
<comment type="caution">
    <text evidence="1">The sequence shown here is derived from an EMBL/GenBank/DDBJ whole genome shotgun (WGS) entry which is preliminary data.</text>
</comment>
<reference evidence="1" key="1">
    <citation type="submission" date="2022-10" db="EMBL/GenBank/DDBJ databases">
        <title>Determination and structural analysis of whole genome sequence of Sarocladium strictum F4-1.</title>
        <authorList>
            <person name="Hu L."/>
            <person name="Jiang Y."/>
        </authorList>
    </citation>
    <scope>NUCLEOTIDE SEQUENCE</scope>
    <source>
        <strain evidence="1">F4-1</strain>
    </source>
</reference>
<name>A0AA39GGJ3_SARSR</name>
<keyword evidence="2" id="KW-1185">Reference proteome</keyword>
<dbReference type="AlphaFoldDB" id="A0AA39GGJ3"/>
<dbReference type="Proteomes" id="UP001175261">
    <property type="component" value="Unassembled WGS sequence"/>
</dbReference>
<organism evidence="1 2">
    <name type="scientific">Sarocladium strictum</name>
    <name type="common">Black bundle disease fungus</name>
    <name type="synonym">Acremonium strictum</name>
    <dbReference type="NCBI Taxonomy" id="5046"/>
    <lineage>
        <taxon>Eukaryota</taxon>
        <taxon>Fungi</taxon>
        <taxon>Dikarya</taxon>
        <taxon>Ascomycota</taxon>
        <taxon>Pezizomycotina</taxon>
        <taxon>Sordariomycetes</taxon>
        <taxon>Hypocreomycetidae</taxon>
        <taxon>Hypocreales</taxon>
        <taxon>Sarocladiaceae</taxon>
        <taxon>Sarocladium</taxon>
    </lineage>
</organism>